<evidence type="ECO:0000313" key="2">
    <source>
        <dbReference type="Proteomes" id="UP001050975"/>
    </source>
</evidence>
<accession>A0AAV3X3L2</accession>
<proteinExistence type="predicted"/>
<evidence type="ECO:0008006" key="3">
    <source>
        <dbReference type="Google" id="ProtNLM"/>
    </source>
</evidence>
<evidence type="ECO:0000313" key="1">
    <source>
        <dbReference type="EMBL" id="GET36833.1"/>
    </source>
</evidence>
<organism evidence="1 2">
    <name type="scientific">Microseira wollei NIES-4236</name>
    <dbReference type="NCBI Taxonomy" id="2530354"/>
    <lineage>
        <taxon>Bacteria</taxon>
        <taxon>Bacillati</taxon>
        <taxon>Cyanobacteriota</taxon>
        <taxon>Cyanophyceae</taxon>
        <taxon>Oscillatoriophycideae</taxon>
        <taxon>Aerosakkonematales</taxon>
        <taxon>Aerosakkonemataceae</taxon>
        <taxon>Microseira</taxon>
    </lineage>
</organism>
<dbReference type="Pfam" id="PF11850">
    <property type="entry name" value="DUF3370"/>
    <property type="match status" value="1"/>
</dbReference>
<dbReference type="InterPro" id="IPR021801">
    <property type="entry name" value="DUF3370"/>
</dbReference>
<dbReference type="Proteomes" id="UP001050975">
    <property type="component" value="Unassembled WGS sequence"/>
</dbReference>
<dbReference type="EMBL" id="BLAY01000018">
    <property type="protein sequence ID" value="GET36833.1"/>
    <property type="molecule type" value="Genomic_DNA"/>
</dbReference>
<name>A0AAV3X3L2_9CYAN</name>
<protein>
    <recommendedName>
        <fullName evidence="3">DUF3370 domain-containing protein</fullName>
    </recommendedName>
</protein>
<reference evidence="1" key="1">
    <citation type="submission" date="2019-10" db="EMBL/GenBank/DDBJ databases">
        <title>Draft genome sequece of Microseira wollei NIES-4236.</title>
        <authorList>
            <person name="Yamaguchi H."/>
            <person name="Suzuki S."/>
            <person name="Kawachi M."/>
        </authorList>
    </citation>
    <scope>NUCLEOTIDE SEQUENCE</scope>
    <source>
        <strain evidence="1">NIES-4236</strain>
    </source>
</reference>
<keyword evidence="2" id="KW-1185">Reference proteome</keyword>
<comment type="caution">
    <text evidence="1">The sequence shown here is derived from an EMBL/GenBank/DDBJ whole genome shotgun (WGS) entry which is preliminary data.</text>
</comment>
<dbReference type="AlphaFoldDB" id="A0AAV3X3L2"/>
<sequence>MWFLLANSVLAQIAEPAVLERRFVTQIQEIRPLPGELDRVLVFNSNSPEVVQTEGILLSTFPGEGKQVPAAHLNKPLVGRFDFFSHHIVRSSRQGRTLYQGALVYNPNNEPVTLEILQAASHATNPDAPFVQLPSIVENPDGRVYSGPGSRVMNEVLRNVREPEFPTKIEIPPQQSRMLFNLPILPGSGRTTYMRLQASAPVYMANLAMYALANPRERFRAPLLEEWQNLLVTGRLAEPRDRTPTDPSKLGIEGEEKVFGRVAGVSIGSEWYARITDRPGEDKLSIPQRGRGISYPINTVTRITLGTNQVQSAPMAVRYADTAINGHGNYGVHYRAILPLVNNTGNPQTVTISIQTPFKQEYARERLFFVEPPQGRVFFRGTVRVSYRDDNRQPQVRYFHLVQRQGQQGEPLVTLRMPARDRRIVTVNFFYPPDATPPQVLSVRTLE</sequence>
<gene>
    <name evidence="1" type="ORF">MiSe_15850</name>
</gene>